<sequence length="176" mass="20017">MLNSGDSDRPRDSPRRRHRETNEDTRPHQRTMRSVPTTPTQTRRPSYLELQSLDNTFIITTTKPAPIVEWSKEKRVLLPVPHLTRFDHAISSLDYCLCSNHRPPERILTSTRSHVSEMRSNKMRLVDWPLLLHASGGNYLSTRAISVACLFLCVCGRIASSRSGLGNVLLSDSLVR</sequence>
<dbReference type="EMBL" id="OD564370">
    <property type="protein sequence ID" value="CAD7438070.1"/>
    <property type="molecule type" value="Genomic_DNA"/>
</dbReference>
<evidence type="ECO:0000313" key="2">
    <source>
        <dbReference type="EMBL" id="CAD7438070.1"/>
    </source>
</evidence>
<dbReference type="AlphaFoldDB" id="A0A7R9EN70"/>
<evidence type="ECO:0000256" key="1">
    <source>
        <dbReference type="SAM" id="MobiDB-lite"/>
    </source>
</evidence>
<protein>
    <submittedName>
        <fullName evidence="2">Uncharacterized protein</fullName>
    </submittedName>
</protein>
<feature type="compositionally biased region" description="Basic and acidic residues" evidence="1">
    <location>
        <begin position="1"/>
        <end position="13"/>
    </location>
</feature>
<accession>A0A7R9EN70</accession>
<organism evidence="2">
    <name type="scientific">Timema bartmani</name>
    <dbReference type="NCBI Taxonomy" id="61472"/>
    <lineage>
        <taxon>Eukaryota</taxon>
        <taxon>Metazoa</taxon>
        <taxon>Ecdysozoa</taxon>
        <taxon>Arthropoda</taxon>
        <taxon>Hexapoda</taxon>
        <taxon>Insecta</taxon>
        <taxon>Pterygota</taxon>
        <taxon>Neoptera</taxon>
        <taxon>Polyneoptera</taxon>
        <taxon>Phasmatodea</taxon>
        <taxon>Timematodea</taxon>
        <taxon>Timematoidea</taxon>
        <taxon>Timematidae</taxon>
        <taxon>Timema</taxon>
    </lineage>
</organism>
<feature type="compositionally biased region" description="Polar residues" evidence="1">
    <location>
        <begin position="32"/>
        <end position="44"/>
    </location>
</feature>
<name>A0A7R9EN70_9NEOP</name>
<feature type="region of interest" description="Disordered" evidence="1">
    <location>
        <begin position="1"/>
        <end position="45"/>
    </location>
</feature>
<proteinExistence type="predicted"/>
<gene>
    <name evidence="2" type="ORF">TBIB3V08_LOCUS667</name>
</gene>
<reference evidence="2" key="1">
    <citation type="submission" date="2020-11" db="EMBL/GenBank/DDBJ databases">
        <authorList>
            <person name="Tran Van P."/>
        </authorList>
    </citation>
    <scope>NUCLEOTIDE SEQUENCE</scope>
</reference>